<organism evidence="2 3">
    <name type="scientific">Acinetobacter baumannii (strain 1295743)</name>
    <dbReference type="NCBI Taxonomy" id="1310613"/>
    <lineage>
        <taxon>Bacteria</taxon>
        <taxon>Pseudomonadati</taxon>
        <taxon>Pseudomonadota</taxon>
        <taxon>Gammaproteobacteria</taxon>
        <taxon>Moraxellales</taxon>
        <taxon>Moraxellaceae</taxon>
        <taxon>Acinetobacter</taxon>
        <taxon>Acinetobacter calcoaceticus/baumannii complex</taxon>
    </lineage>
</organism>
<evidence type="ECO:0000256" key="1">
    <source>
        <dbReference type="SAM" id="MobiDB-lite"/>
    </source>
</evidence>
<protein>
    <submittedName>
        <fullName evidence="2">Uncharacterized protein</fullName>
    </submittedName>
</protein>
<reference evidence="2 3" key="1">
    <citation type="submission" date="2014-02" db="EMBL/GenBank/DDBJ databases">
        <title>Comparative genomics and transcriptomics to identify genetic mechanisms underlying the emergence of carbapenem resistant Acinetobacter baumannii (CRAb).</title>
        <authorList>
            <person name="Harris A.D."/>
            <person name="Johnson K.J."/>
            <person name="George J."/>
            <person name="Shefchek K."/>
            <person name="Daugherty S.C."/>
            <person name="Parankush S."/>
            <person name="Sadzewicz L."/>
            <person name="Tallon L."/>
            <person name="Sengamalay N."/>
            <person name="Hazen T.H."/>
            <person name="Rasko D.A."/>
        </authorList>
    </citation>
    <scope>NUCLEOTIDE SEQUENCE [LARGE SCALE GENOMIC DNA]</scope>
    <source>
        <strain evidence="2 3">1295743</strain>
    </source>
</reference>
<dbReference type="Proteomes" id="UP000020595">
    <property type="component" value="Unassembled WGS sequence"/>
</dbReference>
<sequence>MFPPHATHANRKSGTQKQAKLAERSLFDEKKHLTNEDLSFRVLI</sequence>
<dbReference type="AlphaFoldDB" id="A0A009IFM7"/>
<proteinExistence type="predicted"/>
<gene>
    <name evidence="2" type="ORF">J512_4077</name>
</gene>
<name>A0A009IFM7_ACIB9</name>
<accession>A0A009IFM7</accession>
<dbReference type="EMBL" id="JEWH01000095">
    <property type="protein sequence ID" value="EXB03444.1"/>
    <property type="molecule type" value="Genomic_DNA"/>
</dbReference>
<feature type="region of interest" description="Disordered" evidence="1">
    <location>
        <begin position="1"/>
        <end position="21"/>
    </location>
</feature>
<evidence type="ECO:0000313" key="2">
    <source>
        <dbReference type="EMBL" id="EXB03444.1"/>
    </source>
</evidence>
<evidence type="ECO:0000313" key="3">
    <source>
        <dbReference type="Proteomes" id="UP000020595"/>
    </source>
</evidence>
<comment type="caution">
    <text evidence="2">The sequence shown here is derived from an EMBL/GenBank/DDBJ whole genome shotgun (WGS) entry which is preliminary data.</text>
</comment>